<dbReference type="AlphaFoldDB" id="A0A1W2EPW0"/>
<gene>
    <name evidence="1" type="ORF">SAMN05660733_04285</name>
</gene>
<reference evidence="2" key="1">
    <citation type="submission" date="2017-04" db="EMBL/GenBank/DDBJ databases">
        <authorList>
            <person name="Varghese N."/>
            <person name="Submissions S."/>
        </authorList>
    </citation>
    <scope>NUCLEOTIDE SEQUENCE [LARGE SCALE GENOMIC DNA]</scope>
    <source>
        <strain evidence="2">DSM 44073</strain>
    </source>
</reference>
<name>A0A1W2EPW0_9PSEU</name>
<protein>
    <submittedName>
        <fullName evidence="1">Immunity protein 49</fullName>
    </submittedName>
</protein>
<keyword evidence="2" id="KW-1185">Reference proteome</keyword>
<dbReference type="STRING" id="40571.SAMN05660733_04285"/>
<dbReference type="Pfam" id="PF15575">
    <property type="entry name" value="Imm49"/>
    <property type="match status" value="1"/>
</dbReference>
<dbReference type="EMBL" id="FWYC01000010">
    <property type="protein sequence ID" value="SMD11572.1"/>
    <property type="molecule type" value="Genomic_DNA"/>
</dbReference>
<dbReference type="Proteomes" id="UP000192840">
    <property type="component" value="Unassembled WGS sequence"/>
</dbReference>
<dbReference type="InterPro" id="IPR029074">
    <property type="entry name" value="Imm49"/>
</dbReference>
<accession>A0A1W2EPW0</accession>
<dbReference type="eggNOG" id="COG1357">
    <property type="taxonomic scope" value="Bacteria"/>
</dbReference>
<evidence type="ECO:0000313" key="2">
    <source>
        <dbReference type="Proteomes" id="UP000192840"/>
    </source>
</evidence>
<evidence type="ECO:0000313" key="1">
    <source>
        <dbReference type="EMBL" id="SMD11572.1"/>
    </source>
</evidence>
<proteinExistence type="predicted"/>
<sequence>MVTVARHQIDVVKAQHEADDIAGERERMTSRIHRSVKALQYLQADAIREAAWRTVVDPTASRGDTWEAVGLAMQASTAVFVASGETTGEVTFRVLDVDYTIPATGPTQDAVVSLWSRAMSLAMICRERPRVDVLARTSIDALRQRTGETDEFQYDWVEALQAYWRSEEGLIDTLLRAMRGADPESDTVAGAEMVAHVLYPPMELFYLLTQREDEKFNESLTKALELHKRYWTASAERTTDSHGFVAWRVLAIACLAKDAGVDITVESDYLPKNLLDGTWVGEKQL</sequence>
<organism evidence="1 2">
    <name type="scientific">Lentzea albidocapillata</name>
    <dbReference type="NCBI Taxonomy" id="40571"/>
    <lineage>
        <taxon>Bacteria</taxon>
        <taxon>Bacillati</taxon>
        <taxon>Actinomycetota</taxon>
        <taxon>Actinomycetes</taxon>
        <taxon>Pseudonocardiales</taxon>
        <taxon>Pseudonocardiaceae</taxon>
        <taxon>Lentzea</taxon>
    </lineage>
</organism>